<dbReference type="Proteomes" id="UP000243217">
    <property type="component" value="Unassembled WGS sequence"/>
</dbReference>
<dbReference type="OrthoDB" id="196040at2759"/>
<accession>A0A1W0A297</accession>
<name>A0A1W0A297_9STRA</name>
<evidence type="ECO:0000256" key="1">
    <source>
        <dbReference type="SAM" id="Phobius"/>
    </source>
</evidence>
<feature type="transmembrane region" description="Helical" evidence="1">
    <location>
        <begin position="68"/>
        <end position="92"/>
    </location>
</feature>
<organism evidence="2 3">
    <name type="scientific">Thraustotheca clavata</name>
    <dbReference type="NCBI Taxonomy" id="74557"/>
    <lineage>
        <taxon>Eukaryota</taxon>
        <taxon>Sar</taxon>
        <taxon>Stramenopiles</taxon>
        <taxon>Oomycota</taxon>
        <taxon>Saprolegniomycetes</taxon>
        <taxon>Saprolegniales</taxon>
        <taxon>Achlyaceae</taxon>
        <taxon>Thraustotheca</taxon>
    </lineage>
</organism>
<gene>
    <name evidence="2" type="ORF">THRCLA_03360</name>
</gene>
<protein>
    <submittedName>
        <fullName evidence="2">Uncharacterized protein</fullName>
    </submittedName>
</protein>
<keyword evidence="1" id="KW-1133">Transmembrane helix</keyword>
<evidence type="ECO:0000313" key="3">
    <source>
        <dbReference type="Proteomes" id="UP000243217"/>
    </source>
</evidence>
<keyword evidence="1" id="KW-0812">Transmembrane</keyword>
<keyword evidence="1" id="KW-0472">Membrane</keyword>
<proteinExistence type="predicted"/>
<reference evidence="2 3" key="1">
    <citation type="journal article" date="2014" name="Genome Biol. Evol.">
        <title>The secreted proteins of Achlya hypogyna and Thraustotheca clavata identify the ancestral oomycete secretome and reveal gene acquisitions by horizontal gene transfer.</title>
        <authorList>
            <person name="Misner I."/>
            <person name="Blouin N."/>
            <person name="Leonard G."/>
            <person name="Richards T.A."/>
            <person name="Lane C.E."/>
        </authorList>
    </citation>
    <scope>NUCLEOTIDE SEQUENCE [LARGE SCALE GENOMIC DNA]</scope>
    <source>
        <strain evidence="2 3">ATCC 34112</strain>
    </source>
</reference>
<evidence type="ECO:0000313" key="2">
    <source>
        <dbReference type="EMBL" id="OQS04403.1"/>
    </source>
</evidence>
<comment type="caution">
    <text evidence="2">The sequence shown here is derived from an EMBL/GenBank/DDBJ whole genome shotgun (WGS) entry which is preliminary data.</text>
</comment>
<keyword evidence="3" id="KW-1185">Reference proteome</keyword>
<dbReference type="AlphaFoldDB" id="A0A1W0A297"/>
<sequence>MTAEDEYSSPMPLKSDLYNDANLDEEDIESNPDDFATHSQRFRVFRRQIPTQRRLMFRRRQENDKDYTFWNFMLVLSFLSLAVLIAIAWILAKSDFFVEHQVDLLGTYVDEHFTVVSNERASVYLQNTGRNPGQATISFADGVLRAGHYKANVESEASFYGLEVFNNGTVRHSHSVNGKCSSADSSNIALAPSIQASNLHAENVIFPDGTTMTTAADVSGGLEQVGDLNFASQKGAIITSTRGTQRIRVNADGTVDFPDPEATPPQDPNKMGIVIEGSRKLITFAGQMEVYYDITTAGIRSKVPLSLESDNIVLGRETSNVTQLTCRSASHNIQFEILGQSSSAEGGNVVIAGGSGTTGGSVSVRGGSGLNEDYGNVLINADTSAPAVTVIGNNNLNGRVELHGPVEINAEETNMPIKVGGALSIAGESYTVASTTISLGDGSTTTDTAVSGQSLSLMSKKSTVIASKETIAIGADAIAFRTSGGVVFGVSSLAINSTKSVDLVSETIAVSANVIINEAASTKSVQINGNVAIGAHSEFDKSATLSTVAIGNSKLLLGDGKSTNQISLASLKSITASVNGSVLSISPGEDSTVNLNAKAGLSIGSPEDAKLALLSKTIDVRGSQINIGFSDSEVHLEGNIFVNGKQLGSTRRLEQSNDKPSLLWRSTSSGMGVNMHTWQEFRLTFTSYMDHSMEQPAPYRDTSFVLTYPNPPQTPFTQISLNILGIRAQTQSTQIESDSVLLRCRVMQSNSNAGTTILAEASVDVELCPKDDDECVMDGIFPSLSTTSFQPYMASMQHYVTCTARFKRPQALVVAPVYLRYDRSELIFMP</sequence>
<dbReference type="EMBL" id="JNBS01000620">
    <property type="protein sequence ID" value="OQS04403.1"/>
    <property type="molecule type" value="Genomic_DNA"/>
</dbReference>